<comment type="caution">
    <text evidence="1">The sequence shown here is derived from an EMBL/GenBank/DDBJ whole genome shotgun (WGS) entry which is preliminary data.</text>
</comment>
<proteinExistence type="predicted"/>
<dbReference type="PROSITE" id="PS51257">
    <property type="entry name" value="PROKAR_LIPOPROTEIN"/>
    <property type="match status" value="1"/>
</dbReference>
<evidence type="ECO:0000313" key="1">
    <source>
        <dbReference type="EMBL" id="MFC4805265.1"/>
    </source>
</evidence>
<accession>A0ABV9QLL2</accession>
<evidence type="ECO:0008006" key="3">
    <source>
        <dbReference type="Google" id="ProtNLM"/>
    </source>
</evidence>
<dbReference type="SUPFAM" id="SSF52833">
    <property type="entry name" value="Thioredoxin-like"/>
    <property type="match status" value="1"/>
</dbReference>
<name>A0ABV9QLL2_9FIRM</name>
<dbReference type="EMBL" id="JBHSHL010000042">
    <property type="protein sequence ID" value="MFC4805265.1"/>
    <property type="molecule type" value="Genomic_DNA"/>
</dbReference>
<dbReference type="Proteomes" id="UP001595916">
    <property type="component" value="Unassembled WGS sequence"/>
</dbReference>
<reference evidence="2" key="1">
    <citation type="journal article" date="2019" name="Int. J. Syst. Evol. Microbiol.">
        <title>The Global Catalogue of Microorganisms (GCM) 10K type strain sequencing project: providing services to taxonomists for standard genome sequencing and annotation.</title>
        <authorList>
            <consortium name="The Broad Institute Genomics Platform"/>
            <consortium name="The Broad Institute Genome Sequencing Center for Infectious Disease"/>
            <person name="Wu L."/>
            <person name="Ma J."/>
        </authorList>
    </citation>
    <scope>NUCLEOTIDE SEQUENCE [LARGE SCALE GENOMIC DNA]</scope>
    <source>
        <strain evidence="2">CCUG 46385</strain>
    </source>
</reference>
<sequence>MNKKDKVFSALLLLCSGIVLSCLIYQLTLSEEERHLLLMKEYEVLTLDEMGGVISDLSPAVIYIGSASCEPCLTNGESLHRFAKSLGTKRYYLDIGAMSEEEADRFKIEYNIADIPAFVSISEEGIDLITKQVLEEKGVIDE</sequence>
<organism evidence="1 2">
    <name type="scientific">Filifactor villosus</name>
    <dbReference type="NCBI Taxonomy" id="29374"/>
    <lineage>
        <taxon>Bacteria</taxon>
        <taxon>Bacillati</taxon>
        <taxon>Bacillota</taxon>
        <taxon>Clostridia</taxon>
        <taxon>Peptostreptococcales</taxon>
        <taxon>Filifactoraceae</taxon>
        <taxon>Filifactor</taxon>
    </lineage>
</organism>
<dbReference type="RefSeq" id="WP_379788810.1">
    <property type="nucleotide sequence ID" value="NZ_JBHSHL010000042.1"/>
</dbReference>
<dbReference type="InterPro" id="IPR036249">
    <property type="entry name" value="Thioredoxin-like_sf"/>
</dbReference>
<keyword evidence="2" id="KW-1185">Reference proteome</keyword>
<gene>
    <name evidence="1" type="ORF">ACFO4R_09245</name>
</gene>
<protein>
    <recommendedName>
        <fullName evidence="3">Thioredoxin domain-containing protein</fullName>
    </recommendedName>
</protein>
<dbReference type="Gene3D" id="3.40.30.10">
    <property type="entry name" value="Glutaredoxin"/>
    <property type="match status" value="1"/>
</dbReference>
<evidence type="ECO:0000313" key="2">
    <source>
        <dbReference type="Proteomes" id="UP001595916"/>
    </source>
</evidence>